<comment type="caution">
    <text evidence="2">The sequence shown here is derived from an EMBL/GenBank/DDBJ whole genome shotgun (WGS) entry which is preliminary data.</text>
</comment>
<keyword evidence="3" id="KW-1185">Reference proteome</keyword>
<evidence type="ECO:0000313" key="2">
    <source>
        <dbReference type="EMBL" id="REH52522.1"/>
    </source>
</evidence>
<dbReference type="Proteomes" id="UP000256884">
    <property type="component" value="Unassembled WGS sequence"/>
</dbReference>
<organism evidence="2 3">
    <name type="scientific">Tenacibaculum gallaicum</name>
    <dbReference type="NCBI Taxonomy" id="561505"/>
    <lineage>
        <taxon>Bacteria</taxon>
        <taxon>Pseudomonadati</taxon>
        <taxon>Bacteroidota</taxon>
        <taxon>Flavobacteriia</taxon>
        <taxon>Flavobacteriales</taxon>
        <taxon>Flavobacteriaceae</taxon>
        <taxon>Tenacibaculum</taxon>
    </lineage>
</organism>
<reference evidence="2 3" key="1">
    <citation type="submission" date="2018-08" db="EMBL/GenBank/DDBJ databases">
        <title>Genomic Encyclopedia of Type Strains, Phase IV (KMG-IV): sequencing the most valuable type-strain genomes for metagenomic binning, comparative biology and taxonomic classification.</title>
        <authorList>
            <person name="Goeker M."/>
        </authorList>
    </citation>
    <scope>NUCLEOTIDE SEQUENCE [LARGE SCALE GENOMIC DNA]</scope>
    <source>
        <strain evidence="2 3">DSM 18841</strain>
    </source>
</reference>
<dbReference type="EMBL" id="QUNS01000003">
    <property type="protein sequence ID" value="REH52522.1"/>
    <property type="molecule type" value="Genomic_DNA"/>
</dbReference>
<proteinExistence type="predicted"/>
<feature type="domain" description="DUF6892" evidence="1">
    <location>
        <begin position="5"/>
        <end position="143"/>
    </location>
</feature>
<dbReference type="Pfam" id="PF21832">
    <property type="entry name" value="DUF6892"/>
    <property type="match status" value="1"/>
</dbReference>
<evidence type="ECO:0000313" key="3">
    <source>
        <dbReference type="Proteomes" id="UP000256884"/>
    </source>
</evidence>
<dbReference type="RefSeq" id="WP_115900867.1">
    <property type="nucleotide sequence ID" value="NZ_QUNS01000003.1"/>
</dbReference>
<name>A0A3E0I1D6_9FLAO</name>
<dbReference type="AlphaFoldDB" id="A0A3E0I1D6"/>
<sequence length="147" mass="17080">MSNQLNFKELNFKLAIINELMYVQEVLEPKLDVYEFIAKQRNLSDSEAYDVIEEEGYEIIPEVLEYFKNLKITSEMVTNIKELHMDGGDEIYGQIIPFWDGEDDVFSVNSVVDAKLLPNLKSISLLYSENDSLLEEFQEKGIEADWL</sequence>
<dbReference type="OrthoDB" id="355909at2"/>
<dbReference type="InterPro" id="IPR054187">
    <property type="entry name" value="DUF6892"/>
</dbReference>
<protein>
    <recommendedName>
        <fullName evidence="1">DUF6892 domain-containing protein</fullName>
    </recommendedName>
</protein>
<accession>A0A3E0I1D6</accession>
<evidence type="ECO:0000259" key="1">
    <source>
        <dbReference type="Pfam" id="PF21832"/>
    </source>
</evidence>
<gene>
    <name evidence="2" type="ORF">C7448_103257</name>
</gene>